<dbReference type="GO" id="GO:0007165">
    <property type="term" value="P:signal transduction"/>
    <property type="evidence" value="ECO:0007669"/>
    <property type="project" value="InterPro"/>
</dbReference>
<protein>
    <recommendedName>
        <fullName evidence="1">Death domain-containing protein</fullName>
    </recommendedName>
</protein>
<accession>A0AA35R4Z0</accession>
<dbReference type="InterPro" id="IPR011029">
    <property type="entry name" value="DEATH-like_dom_sf"/>
</dbReference>
<gene>
    <name evidence="2" type="ORF">GBAR_LOCUS3690</name>
</gene>
<comment type="caution">
    <text evidence="2">The sequence shown here is derived from an EMBL/GenBank/DDBJ whole genome shotgun (WGS) entry which is preliminary data.</text>
</comment>
<dbReference type="EMBL" id="CASHTH010000524">
    <property type="protein sequence ID" value="CAI8003605.1"/>
    <property type="molecule type" value="Genomic_DNA"/>
</dbReference>
<dbReference type="AlphaFoldDB" id="A0AA35R4Z0"/>
<organism evidence="2 3">
    <name type="scientific">Geodia barretti</name>
    <name type="common">Barrett's horny sponge</name>
    <dbReference type="NCBI Taxonomy" id="519541"/>
    <lineage>
        <taxon>Eukaryota</taxon>
        <taxon>Metazoa</taxon>
        <taxon>Porifera</taxon>
        <taxon>Demospongiae</taxon>
        <taxon>Heteroscleromorpha</taxon>
        <taxon>Tetractinellida</taxon>
        <taxon>Astrophorina</taxon>
        <taxon>Geodiidae</taxon>
        <taxon>Geodia</taxon>
    </lineage>
</organism>
<dbReference type="PROSITE" id="PS50017">
    <property type="entry name" value="DEATH_DOMAIN"/>
    <property type="match status" value="1"/>
</dbReference>
<evidence type="ECO:0000259" key="1">
    <source>
        <dbReference type="PROSITE" id="PS50017"/>
    </source>
</evidence>
<evidence type="ECO:0000313" key="2">
    <source>
        <dbReference type="EMBL" id="CAI8003605.1"/>
    </source>
</evidence>
<dbReference type="Proteomes" id="UP001174909">
    <property type="component" value="Unassembled WGS sequence"/>
</dbReference>
<dbReference type="Gene3D" id="1.10.533.10">
    <property type="entry name" value="Death Domain, Fas"/>
    <property type="match status" value="1"/>
</dbReference>
<dbReference type="InterPro" id="IPR000488">
    <property type="entry name" value="Death_dom"/>
</dbReference>
<reference evidence="2" key="1">
    <citation type="submission" date="2023-03" db="EMBL/GenBank/DDBJ databases">
        <authorList>
            <person name="Steffen K."/>
            <person name="Cardenas P."/>
        </authorList>
    </citation>
    <scope>NUCLEOTIDE SEQUENCE</scope>
</reference>
<evidence type="ECO:0000313" key="3">
    <source>
        <dbReference type="Proteomes" id="UP001174909"/>
    </source>
</evidence>
<proteinExistence type="predicted"/>
<name>A0AA35R4Z0_GEOBA</name>
<keyword evidence="3" id="KW-1185">Reference proteome</keyword>
<sequence length="193" mass="22260">MVEQGGWATGWQCQSKRGERSSSSMVILSEQKMKLIECWMTHVFASWQWLSRAVGRVGQTQLASLISSYDQPHKRIHYTYKAFICSNVLGALGVLENWWGRGGLGSWLYISEEKRKEIQRVYSDPEEQKRQLILYWMSTDPLASWRRLITRLDSMNKSPVADAIRDFAELLPTDASLTPYNIYRTTASLSFLV</sequence>
<feature type="domain" description="Death" evidence="1">
    <location>
        <begin position="104"/>
        <end position="168"/>
    </location>
</feature>